<keyword evidence="5" id="KW-0539">Nucleus</keyword>
<comment type="caution">
    <text evidence="6">The sequence shown here is derived from an EMBL/GenBank/DDBJ whole genome shotgun (WGS) entry which is preliminary data.</text>
</comment>
<organism evidence="6 7">
    <name type="scientific">Aphis craccivora</name>
    <name type="common">Cowpea aphid</name>
    <dbReference type="NCBI Taxonomy" id="307492"/>
    <lineage>
        <taxon>Eukaryota</taxon>
        <taxon>Metazoa</taxon>
        <taxon>Ecdysozoa</taxon>
        <taxon>Arthropoda</taxon>
        <taxon>Hexapoda</taxon>
        <taxon>Insecta</taxon>
        <taxon>Pterygota</taxon>
        <taxon>Neoptera</taxon>
        <taxon>Paraneoptera</taxon>
        <taxon>Hemiptera</taxon>
        <taxon>Sternorrhyncha</taxon>
        <taxon>Aphidomorpha</taxon>
        <taxon>Aphidoidea</taxon>
        <taxon>Aphididae</taxon>
        <taxon>Aphidini</taxon>
        <taxon>Aphis</taxon>
        <taxon>Aphis</taxon>
    </lineage>
</organism>
<dbReference type="PANTHER" id="PTHR46481:SF10">
    <property type="entry name" value="ZINC FINGER BED DOMAIN-CONTAINING PROTEIN 39"/>
    <property type="match status" value="1"/>
</dbReference>
<dbReference type="Proteomes" id="UP000478052">
    <property type="component" value="Unassembled WGS sequence"/>
</dbReference>
<evidence type="ECO:0000256" key="1">
    <source>
        <dbReference type="ARBA" id="ARBA00004123"/>
    </source>
</evidence>
<protein>
    <submittedName>
        <fullName evidence="6">Zinc finger BED domain-containing protein 1-like</fullName>
    </submittedName>
</protein>
<keyword evidence="7" id="KW-1185">Reference proteome</keyword>
<sequence>MDSSILLSAGGDMPAVNESNSEIIDDLQLSTSIYLSPTRQQSSSVATKYLTIFKPLDKRQSSIENFIQKPMPVNKSKMIDQQLLKMICCRGCRISKSYKNVMSKLLNSIKENSYSSLMPQLFNMTVECVKDTLNNVSAVCLTTDGWTSRNNQSFLSVTAHFIDPKNQTQISSVLLGCNSFDETNTSDNLSRFLRNTLDEWNLCHKFTAVVTDNASNIISAIKKCNWRWLPCFAHSINLIVQSSLKCIEPILTKVKFFKKSSHALAKLNGFQKQLGLPVLKLKQDCPMRWNSTYDIIDNFNQRPNYCHSCSSSPQEWIILENVRIILKIFYEITIEISAEKYVTLSKEIYFFLKH</sequence>
<comment type="subcellular location">
    <subcellularLocation>
        <location evidence="1">Nucleus</location>
    </subcellularLocation>
</comment>
<dbReference type="PANTHER" id="PTHR46481">
    <property type="entry name" value="ZINC FINGER BED DOMAIN-CONTAINING PROTEIN 4"/>
    <property type="match status" value="1"/>
</dbReference>
<name>A0A6G0YFB6_APHCR</name>
<evidence type="ECO:0000256" key="4">
    <source>
        <dbReference type="ARBA" id="ARBA00022833"/>
    </source>
</evidence>
<evidence type="ECO:0000313" key="6">
    <source>
        <dbReference type="EMBL" id="KAF0754582.1"/>
    </source>
</evidence>
<dbReference type="GO" id="GO:0008270">
    <property type="term" value="F:zinc ion binding"/>
    <property type="evidence" value="ECO:0007669"/>
    <property type="project" value="UniProtKB-KW"/>
</dbReference>
<keyword evidence="4" id="KW-0862">Zinc</keyword>
<dbReference type="EMBL" id="VUJU01004371">
    <property type="protein sequence ID" value="KAF0754582.1"/>
    <property type="molecule type" value="Genomic_DNA"/>
</dbReference>
<keyword evidence="2" id="KW-0479">Metal-binding</keyword>
<dbReference type="GO" id="GO:0005634">
    <property type="term" value="C:nucleus"/>
    <property type="evidence" value="ECO:0007669"/>
    <property type="project" value="UniProtKB-SubCell"/>
</dbReference>
<keyword evidence="3" id="KW-0863">Zinc-finger</keyword>
<dbReference type="InterPro" id="IPR052035">
    <property type="entry name" value="ZnF_BED_domain_contain"/>
</dbReference>
<proteinExistence type="predicted"/>
<dbReference type="InterPro" id="IPR012337">
    <property type="entry name" value="RNaseH-like_sf"/>
</dbReference>
<evidence type="ECO:0000256" key="2">
    <source>
        <dbReference type="ARBA" id="ARBA00022723"/>
    </source>
</evidence>
<dbReference type="AlphaFoldDB" id="A0A6G0YFB6"/>
<reference evidence="6 7" key="1">
    <citation type="submission" date="2019-08" db="EMBL/GenBank/DDBJ databases">
        <title>Whole genome of Aphis craccivora.</title>
        <authorList>
            <person name="Voronova N.V."/>
            <person name="Shulinski R.S."/>
            <person name="Bandarenka Y.V."/>
            <person name="Zhorov D.G."/>
            <person name="Warner D."/>
        </authorList>
    </citation>
    <scope>NUCLEOTIDE SEQUENCE [LARGE SCALE GENOMIC DNA]</scope>
    <source>
        <strain evidence="6">180601</strain>
        <tissue evidence="6">Whole Body</tissue>
    </source>
</reference>
<gene>
    <name evidence="6" type="ORF">FWK35_00007383</name>
</gene>
<dbReference type="OrthoDB" id="6608103at2759"/>
<evidence type="ECO:0000313" key="7">
    <source>
        <dbReference type="Proteomes" id="UP000478052"/>
    </source>
</evidence>
<accession>A0A6G0YFB6</accession>
<evidence type="ECO:0000256" key="3">
    <source>
        <dbReference type="ARBA" id="ARBA00022771"/>
    </source>
</evidence>
<evidence type="ECO:0000256" key="5">
    <source>
        <dbReference type="ARBA" id="ARBA00023242"/>
    </source>
</evidence>
<dbReference type="SUPFAM" id="SSF53098">
    <property type="entry name" value="Ribonuclease H-like"/>
    <property type="match status" value="1"/>
</dbReference>